<feature type="domain" description="FMR1-interacting protein 1 conserved" evidence="2">
    <location>
        <begin position="317"/>
        <end position="356"/>
    </location>
</feature>
<protein>
    <recommendedName>
        <fullName evidence="2">FMR1-interacting protein 1 conserved domain-containing protein</fullName>
    </recommendedName>
</protein>
<evidence type="ECO:0000313" key="3">
    <source>
        <dbReference type="EMBL" id="GKU91461.1"/>
    </source>
</evidence>
<feature type="compositionally biased region" description="Basic and acidic residues" evidence="1">
    <location>
        <begin position="280"/>
        <end position="298"/>
    </location>
</feature>
<gene>
    <name evidence="3" type="ORF">SLEP1_g5333</name>
</gene>
<organism evidence="3 4">
    <name type="scientific">Rubroshorea leprosula</name>
    <dbReference type="NCBI Taxonomy" id="152421"/>
    <lineage>
        <taxon>Eukaryota</taxon>
        <taxon>Viridiplantae</taxon>
        <taxon>Streptophyta</taxon>
        <taxon>Embryophyta</taxon>
        <taxon>Tracheophyta</taxon>
        <taxon>Spermatophyta</taxon>
        <taxon>Magnoliopsida</taxon>
        <taxon>eudicotyledons</taxon>
        <taxon>Gunneridae</taxon>
        <taxon>Pentapetalae</taxon>
        <taxon>rosids</taxon>
        <taxon>malvids</taxon>
        <taxon>Malvales</taxon>
        <taxon>Dipterocarpaceae</taxon>
        <taxon>Rubroshorea</taxon>
    </lineage>
</organism>
<comment type="caution">
    <text evidence="3">The sequence shown here is derived from an EMBL/GenBank/DDBJ whole genome shotgun (WGS) entry which is preliminary data.</text>
</comment>
<dbReference type="GO" id="GO:0005634">
    <property type="term" value="C:nucleus"/>
    <property type="evidence" value="ECO:0007669"/>
    <property type="project" value="TreeGrafter"/>
</dbReference>
<feature type="compositionally biased region" description="Polar residues" evidence="1">
    <location>
        <begin position="21"/>
        <end position="41"/>
    </location>
</feature>
<dbReference type="PANTHER" id="PTHR13309:SF0">
    <property type="entry name" value="FMR1-INTERACTING PROTEIN NUFIP1"/>
    <property type="match status" value="1"/>
</dbReference>
<feature type="region of interest" description="Disordered" evidence="1">
    <location>
        <begin position="258"/>
        <end position="306"/>
    </location>
</feature>
<feature type="compositionally biased region" description="Basic and acidic residues" evidence="1">
    <location>
        <begin position="397"/>
        <end position="410"/>
    </location>
</feature>
<dbReference type="AlphaFoldDB" id="A0AAV5I1F4"/>
<feature type="region of interest" description="Disordered" evidence="1">
    <location>
        <begin position="396"/>
        <end position="420"/>
    </location>
</feature>
<reference evidence="3 4" key="1">
    <citation type="journal article" date="2021" name="Commun. Biol.">
        <title>The genome of Shorea leprosula (Dipterocarpaceae) highlights the ecological relevance of drought in aseasonal tropical rainforests.</title>
        <authorList>
            <person name="Ng K.K.S."/>
            <person name="Kobayashi M.J."/>
            <person name="Fawcett J.A."/>
            <person name="Hatakeyama M."/>
            <person name="Paape T."/>
            <person name="Ng C.H."/>
            <person name="Ang C.C."/>
            <person name="Tnah L.H."/>
            <person name="Lee C.T."/>
            <person name="Nishiyama T."/>
            <person name="Sese J."/>
            <person name="O'Brien M.J."/>
            <person name="Copetti D."/>
            <person name="Mohd Noor M.I."/>
            <person name="Ong R.C."/>
            <person name="Putra M."/>
            <person name="Sireger I.Z."/>
            <person name="Indrioko S."/>
            <person name="Kosugi Y."/>
            <person name="Izuno A."/>
            <person name="Isagi Y."/>
            <person name="Lee S.L."/>
            <person name="Shimizu K.K."/>
        </authorList>
    </citation>
    <scope>NUCLEOTIDE SEQUENCE [LARGE SCALE GENOMIC DNA]</scope>
    <source>
        <strain evidence="3">214</strain>
    </source>
</reference>
<evidence type="ECO:0000259" key="2">
    <source>
        <dbReference type="Pfam" id="PF10453"/>
    </source>
</evidence>
<keyword evidence="4" id="KW-1185">Reference proteome</keyword>
<dbReference type="InterPro" id="IPR019496">
    <property type="entry name" value="NUFIP1_cons_dom"/>
</dbReference>
<accession>A0AAV5I1F4</accession>
<dbReference type="InterPro" id="IPR039136">
    <property type="entry name" value="NUFIP1-like"/>
</dbReference>
<evidence type="ECO:0000313" key="4">
    <source>
        <dbReference type="Proteomes" id="UP001054252"/>
    </source>
</evidence>
<feature type="compositionally biased region" description="Polar residues" evidence="1">
    <location>
        <begin position="258"/>
        <end position="277"/>
    </location>
</feature>
<dbReference type="EMBL" id="BPVZ01000005">
    <property type="protein sequence ID" value="GKU91461.1"/>
    <property type="molecule type" value="Genomic_DNA"/>
</dbReference>
<feature type="region of interest" description="Disordered" evidence="1">
    <location>
        <begin position="1"/>
        <end position="41"/>
    </location>
</feature>
<dbReference type="Proteomes" id="UP001054252">
    <property type="component" value="Unassembled WGS sequence"/>
</dbReference>
<feature type="compositionally biased region" description="Basic and acidic residues" evidence="1">
    <location>
        <begin position="518"/>
        <end position="535"/>
    </location>
</feature>
<feature type="region of interest" description="Disordered" evidence="1">
    <location>
        <begin position="503"/>
        <end position="568"/>
    </location>
</feature>
<dbReference type="Pfam" id="PF10453">
    <property type="entry name" value="NUFIP1"/>
    <property type="match status" value="1"/>
</dbReference>
<sequence length="586" mass="66114">MRPPGNSFPRQFRPKAPPPLTQQRQGFQSNPSLHNSSGMLQNSMPIPFGNANLFPFVNQAGFLNALQPNNHLGVPQFGSMLTNVGFVPQFGLPGMNNVSAFPQVQGQFSNPMQNGNQLNPSQLQGQFIPNLLNLAQQLNQNMGGQQLFFQNPMPTQIPNHSQFIPPYVIPSCTTQAMGCPNPNLLANMQSNQGEQGNQNKQNVADINGQKVLSVAISHVQEISSSTNSALVQPWQNQNLQPSIFMSQGNLAKSGQSFKNLQGKNTGRKASQWRSQKSQFHKVDDGKRKSRFGSEHSEKVAGQGNERAVKYPRTDSAKPDREQRRSLALIYTENEIQQWREERKKNYPSKANIEKKLSGKLTDPEVAKIRREQLKEVLAKQAELGVEVAEIPSSYLSDSEKRVHGEERDTGGRFQRRNNRRGRFDKKSQFVKKQRLTDQDSLNVPSFNQRKPTLLEKLLSADIRKDKSRLLQVFRFMVMNSFFKDWPEKSLKFPLVVVKESGYEGDKVEEKSNTTVENISKHSDSGKDEADDHNGDGNDDNDINSNEDDDYKEEHDTHANQATVFVKEKATIQVIERDDEEEGEIID</sequence>
<proteinExistence type="predicted"/>
<dbReference type="PANTHER" id="PTHR13309">
    <property type="entry name" value="NUCLEAR FRAGILE X MENTAL RETARDATION PROTEIN INTERACTING PROTEIN 1"/>
    <property type="match status" value="1"/>
</dbReference>
<feature type="compositionally biased region" description="Acidic residues" evidence="1">
    <location>
        <begin position="536"/>
        <end position="550"/>
    </location>
</feature>
<dbReference type="GO" id="GO:0003723">
    <property type="term" value="F:RNA binding"/>
    <property type="evidence" value="ECO:0007669"/>
    <property type="project" value="InterPro"/>
</dbReference>
<name>A0AAV5I1F4_9ROSI</name>
<evidence type="ECO:0000256" key="1">
    <source>
        <dbReference type="SAM" id="MobiDB-lite"/>
    </source>
</evidence>
<dbReference type="GO" id="GO:0000492">
    <property type="term" value="P:box C/D snoRNP assembly"/>
    <property type="evidence" value="ECO:0007669"/>
    <property type="project" value="TreeGrafter"/>
</dbReference>